<dbReference type="Gene3D" id="2.150.10.10">
    <property type="entry name" value="Serralysin-like metalloprotease, C-terminal"/>
    <property type="match status" value="4"/>
</dbReference>
<dbReference type="PANTHER" id="PTHR45953">
    <property type="entry name" value="IDURONATE 2-SULFATASE"/>
    <property type="match status" value="1"/>
</dbReference>
<dbReference type="AlphaFoldDB" id="A0A517NWN1"/>
<dbReference type="InterPro" id="IPR011049">
    <property type="entry name" value="Serralysin-like_metalloprot_C"/>
</dbReference>
<evidence type="ECO:0000313" key="6">
    <source>
        <dbReference type="Proteomes" id="UP000319817"/>
    </source>
</evidence>
<evidence type="ECO:0000256" key="3">
    <source>
        <dbReference type="SAM" id="SignalP"/>
    </source>
</evidence>
<dbReference type="PRINTS" id="PR00313">
    <property type="entry name" value="CABNDNGRPT"/>
</dbReference>
<sequence length="1017" mass="110004" precursor="true">MLLRLIVNLFWRFRSLTLVCVLIASCLCAVANGVEVDLENRPVILIVFDDLFDLVDERNSHGPEIHSPNFDRLAAKAVRFENAFASIAVCNASRSSFLTGQSPFRTTIHVPEPVQWNEVLPPEASFVSNMKEAGYRSLSSGKVFHNQTRPNEQAYYDQLFDQNFQHPTQLRLALPPGEIASVSEERQADGVHVDWAIEKISQYERTRDKNTDQFRHDDPMFLSVGIIRPHRPFIAPQAFFDLYPIESINTITSLASDEADLDDVSEFYKTFRLQSNYHKRLVSLGQAAEFTQGYLACLSYADSLLGKLLDAIEANDHLSDALIIITSDNGYQLGEKSTWNKFTLWEDSAKVPLYVADPRLAPGTQCDVPVSLLDIAPTICSVGNATPSPLFDGQDLVEIALNPDDHKARVAITSMIGSLSVRSKQYRLKLYNDGSTELYDVIADPREVTNLIPLGSHQAVAEQLVAQIGSVIVQQGGVVLPGASTIGGTEADDTIFVIGNQVAAGGAGDDVYFVADGGSISENEGGGYDTAVYADFDVKIPNGVEYVRTTLYSNNRVFDVEGNEESNRVFITSARANISGMAGNDVLFSGNARDILDGGSGNDVIWTTGGFRNLIIGGHGLDVIVGAEKRDVIFGGLSDSQIQSGEVPDMQGDFVLSGDIYVLTATDAFLPTGQYVRNGALTELTIDDLPFVRHSGKYFAFGQELKVDGPTQEVFLDLPQVDAALRNITSGDLFLIAEGDGDDVSCGDGNDVVFTQSGNDLIRLGGGRNYVQSLGGDDTIRGGIGNDQIWSGEGDDDVNGGLGDNRVIAGPGSDKVLTRGGEDWIDAGSEDDEVTSGAGDDLILGRDGDDMIRCQGGNDICFGGDGSDVIRGGTGNDVLHGNASDDILFGQGGQDECSGGRGNDWIEGGAGNDVLVGHSGDDNLLGGPGADRMTGGIGRDRFWFSRFFGHNEIMDFNRFDDRIVFAAGSTLHRLNDTDVVTRHCSFDGQHTTISDANRQLIVRDTEPNDLLGRFDRQ</sequence>
<dbReference type="OrthoDB" id="236884at2"/>
<dbReference type="Pfam" id="PF00353">
    <property type="entry name" value="HemolysinCabind"/>
    <property type="match status" value="7"/>
</dbReference>
<accession>A0A517NWN1</accession>
<dbReference type="EC" id="3.1.6.6" evidence="5"/>
<dbReference type="Proteomes" id="UP000319817">
    <property type="component" value="Chromosome"/>
</dbReference>
<protein>
    <submittedName>
        <fullName evidence="5">Choline-sulfatase</fullName>
        <ecNumber evidence="5">3.1.6.6</ecNumber>
    </submittedName>
</protein>
<organism evidence="5 6">
    <name type="scientific">Stieleria marina</name>
    <dbReference type="NCBI Taxonomy" id="1930275"/>
    <lineage>
        <taxon>Bacteria</taxon>
        <taxon>Pseudomonadati</taxon>
        <taxon>Planctomycetota</taxon>
        <taxon>Planctomycetia</taxon>
        <taxon>Pirellulales</taxon>
        <taxon>Pirellulaceae</taxon>
        <taxon>Stieleria</taxon>
    </lineage>
</organism>
<proteinExistence type="predicted"/>
<dbReference type="InterPro" id="IPR001343">
    <property type="entry name" value="Hemolysn_Ca-bd"/>
</dbReference>
<keyword evidence="1" id="KW-0479">Metal-binding</keyword>
<dbReference type="Pfam" id="PF00884">
    <property type="entry name" value="Sulfatase"/>
    <property type="match status" value="1"/>
</dbReference>
<dbReference type="GO" id="GO:0005737">
    <property type="term" value="C:cytoplasm"/>
    <property type="evidence" value="ECO:0007669"/>
    <property type="project" value="TreeGrafter"/>
</dbReference>
<keyword evidence="3" id="KW-0732">Signal</keyword>
<dbReference type="SUPFAM" id="SSF53649">
    <property type="entry name" value="Alkaline phosphatase-like"/>
    <property type="match status" value="1"/>
</dbReference>
<dbReference type="PROSITE" id="PS00330">
    <property type="entry name" value="HEMOLYSIN_CALCIUM"/>
    <property type="match status" value="1"/>
</dbReference>
<dbReference type="GO" id="GO:0047753">
    <property type="term" value="F:choline-sulfatase activity"/>
    <property type="evidence" value="ECO:0007669"/>
    <property type="project" value="UniProtKB-EC"/>
</dbReference>
<evidence type="ECO:0000256" key="1">
    <source>
        <dbReference type="ARBA" id="ARBA00022723"/>
    </source>
</evidence>
<name>A0A517NWN1_9BACT</name>
<feature type="domain" description="Sulfatase N-terminal" evidence="4">
    <location>
        <begin position="43"/>
        <end position="381"/>
    </location>
</feature>
<dbReference type="Gene3D" id="3.40.720.10">
    <property type="entry name" value="Alkaline Phosphatase, subunit A"/>
    <property type="match status" value="1"/>
</dbReference>
<feature type="signal peptide" evidence="3">
    <location>
        <begin position="1"/>
        <end position="31"/>
    </location>
</feature>
<evidence type="ECO:0000256" key="2">
    <source>
        <dbReference type="ARBA" id="ARBA00022801"/>
    </source>
</evidence>
<dbReference type="InterPro" id="IPR017850">
    <property type="entry name" value="Alkaline_phosphatase_core_sf"/>
</dbReference>
<gene>
    <name evidence="5" type="primary">betC_15</name>
    <name evidence="5" type="ORF">K239x_35380</name>
</gene>
<dbReference type="InterPro" id="IPR018511">
    <property type="entry name" value="Hemolysin-typ_Ca-bd_CS"/>
</dbReference>
<evidence type="ECO:0000259" key="4">
    <source>
        <dbReference type="Pfam" id="PF00884"/>
    </source>
</evidence>
<keyword evidence="2 5" id="KW-0378">Hydrolase</keyword>
<dbReference type="SUPFAM" id="SSF51120">
    <property type="entry name" value="beta-Roll"/>
    <property type="match status" value="3"/>
</dbReference>
<keyword evidence="6" id="KW-1185">Reference proteome</keyword>
<evidence type="ECO:0000313" key="5">
    <source>
        <dbReference type="EMBL" id="QDT11540.1"/>
    </source>
</evidence>
<reference evidence="5 6" key="1">
    <citation type="submission" date="2019-02" db="EMBL/GenBank/DDBJ databases">
        <title>Deep-cultivation of Planctomycetes and their phenomic and genomic characterization uncovers novel biology.</title>
        <authorList>
            <person name="Wiegand S."/>
            <person name="Jogler M."/>
            <person name="Boedeker C."/>
            <person name="Pinto D."/>
            <person name="Vollmers J."/>
            <person name="Rivas-Marin E."/>
            <person name="Kohn T."/>
            <person name="Peeters S.H."/>
            <person name="Heuer A."/>
            <person name="Rast P."/>
            <person name="Oberbeckmann S."/>
            <person name="Bunk B."/>
            <person name="Jeske O."/>
            <person name="Meyerdierks A."/>
            <person name="Storesund J.E."/>
            <person name="Kallscheuer N."/>
            <person name="Luecker S."/>
            <person name="Lage O.M."/>
            <person name="Pohl T."/>
            <person name="Merkel B.J."/>
            <person name="Hornburger P."/>
            <person name="Mueller R.-W."/>
            <person name="Bruemmer F."/>
            <person name="Labrenz M."/>
            <person name="Spormann A.M."/>
            <person name="Op den Camp H."/>
            <person name="Overmann J."/>
            <person name="Amann R."/>
            <person name="Jetten M.S.M."/>
            <person name="Mascher T."/>
            <person name="Medema M.H."/>
            <person name="Devos D.P."/>
            <person name="Kaster A.-K."/>
            <person name="Ovreas L."/>
            <person name="Rohde M."/>
            <person name="Galperin M.Y."/>
            <person name="Jogler C."/>
        </authorList>
    </citation>
    <scope>NUCLEOTIDE SEQUENCE [LARGE SCALE GENOMIC DNA]</scope>
    <source>
        <strain evidence="5 6">K23_9</strain>
    </source>
</reference>
<dbReference type="PROSITE" id="PS51257">
    <property type="entry name" value="PROKAR_LIPOPROTEIN"/>
    <property type="match status" value="1"/>
</dbReference>
<feature type="chain" id="PRO_5022145398" evidence="3">
    <location>
        <begin position="32"/>
        <end position="1017"/>
    </location>
</feature>
<dbReference type="PANTHER" id="PTHR45953:SF1">
    <property type="entry name" value="IDURONATE 2-SULFATASE"/>
    <property type="match status" value="1"/>
</dbReference>
<dbReference type="InterPro" id="IPR000917">
    <property type="entry name" value="Sulfatase_N"/>
</dbReference>
<dbReference type="GO" id="GO:0005509">
    <property type="term" value="F:calcium ion binding"/>
    <property type="evidence" value="ECO:0007669"/>
    <property type="project" value="InterPro"/>
</dbReference>
<dbReference type="EMBL" id="CP036526">
    <property type="protein sequence ID" value="QDT11540.1"/>
    <property type="molecule type" value="Genomic_DNA"/>
</dbReference>